<dbReference type="GO" id="GO:0006281">
    <property type="term" value="P:DNA repair"/>
    <property type="evidence" value="ECO:0007669"/>
    <property type="project" value="TreeGrafter"/>
</dbReference>
<organism evidence="16 17">
    <name type="scientific">Triparma columacea</name>
    <dbReference type="NCBI Taxonomy" id="722753"/>
    <lineage>
        <taxon>Eukaryota</taxon>
        <taxon>Sar</taxon>
        <taxon>Stramenopiles</taxon>
        <taxon>Ochrophyta</taxon>
        <taxon>Bolidophyceae</taxon>
        <taxon>Parmales</taxon>
        <taxon>Triparmaceae</taxon>
        <taxon>Triparma</taxon>
    </lineage>
</organism>
<dbReference type="OrthoDB" id="448448at2759"/>
<dbReference type="Pfam" id="PF00176">
    <property type="entry name" value="SNF2-rel_dom"/>
    <property type="match status" value="1"/>
</dbReference>
<dbReference type="PANTHER" id="PTHR45626">
    <property type="entry name" value="TRANSCRIPTION TERMINATION FACTOR 2-RELATED"/>
    <property type="match status" value="1"/>
</dbReference>
<keyword evidence="5" id="KW-0347">Helicase</keyword>
<feature type="domain" description="Bromo" evidence="13">
    <location>
        <begin position="260"/>
        <end position="314"/>
    </location>
</feature>
<evidence type="ECO:0000256" key="8">
    <source>
        <dbReference type="ARBA" id="ARBA00023117"/>
    </source>
</evidence>
<keyword evidence="17" id="KW-1185">Reference proteome</keyword>
<dbReference type="PROSITE" id="PS51192">
    <property type="entry name" value="HELICASE_ATP_BIND_1"/>
    <property type="match status" value="1"/>
</dbReference>
<evidence type="ECO:0000256" key="11">
    <source>
        <dbReference type="SAM" id="MobiDB-lite"/>
    </source>
</evidence>
<feature type="domain" description="RING-type" evidence="14">
    <location>
        <begin position="732"/>
        <end position="767"/>
    </location>
</feature>
<dbReference type="InterPro" id="IPR001487">
    <property type="entry name" value="Bromodomain"/>
</dbReference>
<evidence type="ECO:0000259" key="13">
    <source>
        <dbReference type="PROSITE" id="PS50014"/>
    </source>
</evidence>
<name>A0A9W7G5W3_9STRA</name>
<dbReference type="PROSITE" id="PS50089">
    <property type="entry name" value="ZF_RING_2"/>
    <property type="match status" value="1"/>
</dbReference>
<evidence type="ECO:0000256" key="4">
    <source>
        <dbReference type="ARBA" id="ARBA00022801"/>
    </source>
</evidence>
<reference evidence="17" key="1">
    <citation type="journal article" date="2023" name="Commun. Biol.">
        <title>Genome analysis of Parmales, the sister group of diatoms, reveals the evolutionary specialization of diatoms from phago-mixotrophs to photoautotrophs.</title>
        <authorList>
            <person name="Ban H."/>
            <person name="Sato S."/>
            <person name="Yoshikawa S."/>
            <person name="Yamada K."/>
            <person name="Nakamura Y."/>
            <person name="Ichinomiya M."/>
            <person name="Sato N."/>
            <person name="Blanc-Mathieu R."/>
            <person name="Endo H."/>
            <person name="Kuwata A."/>
            <person name="Ogata H."/>
        </authorList>
    </citation>
    <scope>NUCLEOTIDE SEQUENCE [LARGE SCALE GENOMIC DNA]</scope>
</reference>
<protein>
    <submittedName>
        <fullName evidence="16">Uncharacterized protein</fullName>
    </submittedName>
</protein>
<dbReference type="GO" id="GO:0008270">
    <property type="term" value="F:zinc ion binding"/>
    <property type="evidence" value="ECO:0007669"/>
    <property type="project" value="UniProtKB-KW"/>
</dbReference>
<comment type="caution">
    <text evidence="16">The sequence shown here is derived from an EMBL/GenBank/DDBJ whole genome shotgun (WGS) entry which is preliminary data.</text>
</comment>
<evidence type="ECO:0000256" key="6">
    <source>
        <dbReference type="ARBA" id="ARBA00022833"/>
    </source>
</evidence>
<gene>
    <name evidence="16" type="ORF">TrCOL_g6999</name>
</gene>
<evidence type="ECO:0000256" key="1">
    <source>
        <dbReference type="ARBA" id="ARBA00022723"/>
    </source>
</evidence>
<keyword evidence="2" id="KW-0547">Nucleotide-binding</keyword>
<dbReference type="GO" id="GO:0008094">
    <property type="term" value="F:ATP-dependent activity, acting on DNA"/>
    <property type="evidence" value="ECO:0007669"/>
    <property type="project" value="TreeGrafter"/>
</dbReference>
<keyword evidence="8 9" id="KW-0103">Bromodomain</keyword>
<evidence type="ECO:0000259" key="14">
    <source>
        <dbReference type="PROSITE" id="PS50089"/>
    </source>
</evidence>
<keyword evidence="3 10" id="KW-0863">Zinc-finger</keyword>
<keyword evidence="1" id="KW-0479">Metal-binding</keyword>
<evidence type="ECO:0000256" key="3">
    <source>
        <dbReference type="ARBA" id="ARBA00022771"/>
    </source>
</evidence>
<accession>A0A9W7G5W3</accession>
<dbReference type="SUPFAM" id="SSF47370">
    <property type="entry name" value="Bromodomain"/>
    <property type="match status" value="1"/>
</dbReference>
<dbReference type="SUPFAM" id="SSF57850">
    <property type="entry name" value="RING/U-box"/>
    <property type="match status" value="1"/>
</dbReference>
<evidence type="ECO:0000313" key="16">
    <source>
        <dbReference type="EMBL" id="GMI36831.1"/>
    </source>
</evidence>
<dbReference type="SUPFAM" id="SSF52540">
    <property type="entry name" value="P-loop containing nucleoside triphosphate hydrolases"/>
    <property type="match status" value="2"/>
</dbReference>
<dbReference type="GO" id="GO:0004386">
    <property type="term" value="F:helicase activity"/>
    <property type="evidence" value="ECO:0007669"/>
    <property type="project" value="UniProtKB-KW"/>
</dbReference>
<dbReference type="InterPro" id="IPR036427">
    <property type="entry name" value="Bromodomain-like_sf"/>
</dbReference>
<evidence type="ECO:0000256" key="7">
    <source>
        <dbReference type="ARBA" id="ARBA00022840"/>
    </source>
</evidence>
<evidence type="ECO:0000256" key="9">
    <source>
        <dbReference type="PROSITE-ProRule" id="PRU00035"/>
    </source>
</evidence>
<dbReference type="SMART" id="SM00297">
    <property type="entry name" value="BROMO"/>
    <property type="match status" value="1"/>
</dbReference>
<evidence type="ECO:0000256" key="12">
    <source>
        <dbReference type="SAM" id="SignalP"/>
    </source>
</evidence>
<dbReference type="GO" id="GO:0005524">
    <property type="term" value="F:ATP binding"/>
    <property type="evidence" value="ECO:0007669"/>
    <property type="project" value="UniProtKB-KW"/>
</dbReference>
<dbReference type="InterPro" id="IPR050628">
    <property type="entry name" value="SNF2_RAD54_helicase_TF"/>
</dbReference>
<dbReference type="GO" id="GO:0016787">
    <property type="term" value="F:hydrolase activity"/>
    <property type="evidence" value="ECO:0007669"/>
    <property type="project" value="UniProtKB-KW"/>
</dbReference>
<dbReference type="InterPro" id="IPR013083">
    <property type="entry name" value="Znf_RING/FYVE/PHD"/>
</dbReference>
<evidence type="ECO:0000313" key="17">
    <source>
        <dbReference type="Proteomes" id="UP001165065"/>
    </source>
</evidence>
<keyword evidence="6" id="KW-0862">Zinc</keyword>
<dbReference type="EMBL" id="BRYA01000069">
    <property type="protein sequence ID" value="GMI36831.1"/>
    <property type="molecule type" value="Genomic_DNA"/>
</dbReference>
<dbReference type="CDD" id="cd04369">
    <property type="entry name" value="Bromodomain"/>
    <property type="match status" value="1"/>
</dbReference>
<proteinExistence type="predicted"/>
<dbReference type="SMART" id="SM00487">
    <property type="entry name" value="DEXDc"/>
    <property type="match status" value="1"/>
</dbReference>
<dbReference type="Gene3D" id="1.20.920.10">
    <property type="entry name" value="Bromodomain-like"/>
    <property type="match status" value="1"/>
</dbReference>
<sequence>MPSASPATPLPRLPHLHALLLVSLLSLNHSLTQRQDLDASAEFSDKVLKLTFDASKLKKLKSQQKRQLSLLLAHAVPTISPPKYTLSPFLELHSTHSYSLLQSFYPYLSPRDISSVRSACKFLSVLPIKPPAMKLTLYPHQVTTQRWMATRERPAIGYPRGGILADDPGLGKTISVITLVLSTLGLRTKDPDECKPLVDKLSPSGCLEPLESPLFEAFYREGIKGYPRWIELQEVLNGIEKYNRHNHSNVINFHEDPTGFPGYQDVVTSPMWLKRLGKNIFSGLYDNDFARFKSDLMLIFDNALLYSPPPNDLISEIVEKTRAFAMEKLNDFARSQMKSARRHAYPSATPATFDLVEKLNAAERIKSLQRSNTTLIIVPIQLLQHWEFQILQHVDTNWVGNINARPGAASSCHVTRFRNKGPGRNQTLFSDSPDARNFLFMDYDRSSYLPDAHVLAKFDFVVTSVERLSNEWKRGHKISTNNYDFPSPLLKINFLRVVVDEGHSMGKSSITNNILFASKLEAERRFIMSGTPSISGSGNKTTIAKAASEVASVRGLLQFIRHPLYIVENDGTNLFATQFLKGWRSNNYSAFFNLKELLSKVMIRHTKNNVANLPRPIYKTVLLPLSKAETLAYNTIVTVARINIVTTTMEGAKTSGWIDSILNPSKHREATEMFRNIRLACSGSRSVTPFLTSKNFNETVEYLEHRHNLDSAKLQVARNFMNRCVTGETTSCQICAFEFQLLCLLPCAHTICPDCLVKTPKVCGVCDEKYDVDEFQELQPGFDTQWVSHLAAFEEELRRRKQLAENLRISNAIMAASNNAANAHPPPTPGAVQPLPPPAAIPMRALGKHTCRYNPLARDGLCTICFKMHSDCDMTQHKRCPTCFMESQKCPREESKAYYLCERLSSLEVIHRQAIIPGRNRLNSRPPLKMFIFSQFKTIRDVVSDRLLRQFGQRAIAEYWGVGKDKELMRFKEDPSCVAIVCGKEASHGLDLSFVTHIILLDEIWEQSLKDQVVARAYRMGTAGSVIVEQLVAKSSIEQVMNEMNNVKGESEKVAVDDAAEKVNSVKLIGLIKKLRVIKMEEGKVGKRKAGGVEELQSSAEGEGQAPRRVRFG</sequence>
<evidence type="ECO:0000259" key="15">
    <source>
        <dbReference type="PROSITE" id="PS51192"/>
    </source>
</evidence>
<dbReference type="InterPro" id="IPR038718">
    <property type="entry name" value="SNF2-like_sf"/>
</dbReference>
<feature type="signal peptide" evidence="12">
    <location>
        <begin position="1"/>
        <end position="32"/>
    </location>
</feature>
<feature type="region of interest" description="Disordered" evidence="11">
    <location>
        <begin position="1085"/>
        <end position="1113"/>
    </location>
</feature>
<dbReference type="InterPro" id="IPR001841">
    <property type="entry name" value="Znf_RING"/>
</dbReference>
<keyword evidence="12" id="KW-0732">Signal</keyword>
<dbReference type="Gene3D" id="3.40.50.300">
    <property type="entry name" value="P-loop containing nucleotide triphosphate hydrolases"/>
    <property type="match status" value="1"/>
</dbReference>
<dbReference type="InterPro" id="IPR000330">
    <property type="entry name" value="SNF2_N"/>
</dbReference>
<dbReference type="GO" id="GO:0005634">
    <property type="term" value="C:nucleus"/>
    <property type="evidence" value="ECO:0007669"/>
    <property type="project" value="TreeGrafter"/>
</dbReference>
<dbReference type="InterPro" id="IPR017907">
    <property type="entry name" value="Znf_RING_CS"/>
</dbReference>
<keyword evidence="4" id="KW-0378">Hydrolase</keyword>
<dbReference type="PROSITE" id="PS50014">
    <property type="entry name" value="BROMODOMAIN_2"/>
    <property type="match status" value="1"/>
</dbReference>
<dbReference type="InterPro" id="IPR014001">
    <property type="entry name" value="Helicase_ATP-bd"/>
</dbReference>
<evidence type="ECO:0000256" key="10">
    <source>
        <dbReference type="PROSITE-ProRule" id="PRU00175"/>
    </source>
</evidence>
<evidence type="ECO:0000256" key="5">
    <source>
        <dbReference type="ARBA" id="ARBA00022806"/>
    </source>
</evidence>
<feature type="chain" id="PRO_5040814843" evidence="12">
    <location>
        <begin position="33"/>
        <end position="1113"/>
    </location>
</feature>
<feature type="domain" description="Helicase ATP-binding" evidence="15">
    <location>
        <begin position="322"/>
        <end position="550"/>
    </location>
</feature>
<dbReference type="Gene3D" id="3.30.40.10">
    <property type="entry name" value="Zinc/RING finger domain, C3HC4 (zinc finger)"/>
    <property type="match status" value="1"/>
</dbReference>
<dbReference type="PROSITE" id="PS00518">
    <property type="entry name" value="ZF_RING_1"/>
    <property type="match status" value="1"/>
</dbReference>
<dbReference type="AlphaFoldDB" id="A0A9W7G5W3"/>
<dbReference type="Gene3D" id="3.40.50.10810">
    <property type="entry name" value="Tandem AAA-ATPase domain"/>
    <property type="match status" value="2"/>
</dbReference>
<dbReference type="InterPro" id="IPR027417">
    <property type="entry name" value="P-loop_NTPase"/>
</dbReference>
<dbReference type="Pfam" id="PF00439">
    <property type="entry name" value="Bromodomain"/>
    <property type="match status" value="1"/>
</dbReference>
<dbReference type="PANTHER" id="PTHR45626:SF14">
    <property type="entry name" value="ATP-DEPENDENT DNA HELICASE (EUROFUNG)"/>
    <property type="match status" value="1"/>
</dbReference>
<dbReference type="Proteomes" id="UP001165065">
    <property type="component" value="Unassembled WGS sequence"/>
</dbReference>
<keyword evidence="7" id="KW-0067">ATP-binding</keyword>
<evidence type="ECO:0000256" key="2">
    <source>
        <dbReference type="ARBA" id="ARBA00022741"/>
    </source>
</evidence>